<reference evidence="1" key="2">
    <citation type="submission" date="2020-11" db="EMBL/GenBank/DDBJ databases">
        <authorList>
            <person name="McCartney M.A."/>
            <person name="Auch B."/>
            <person name="Kono T."/>
            <person name="Mallez S."/>
            <person name="Becker A."/>
            <person name="Gohl D.M."/>
            <person name="Silverstein K.A.T."/>
            <person name="Koren S."/>
            <person name="Bechman K.B."/>
            <person name="Herman A."/>
            <person name="Abrahante J.E."/>
            <person name="Garbe J."/>
        </authorList>
    </citation>
    <scope>NUCLEOTIDE SEQUENCE</scope>
    <source>
        <strain evidence="1">Duluth1</strain>
        <tissue evidence="1">Whole animal</tissue>
    </source>
</reference>
<feature type="non-terminal residue" evidence="1">
    <location>
        <position position="54"/>
    </location>
</feature>
<reference evidence="1" key="1">
    <citation type="journal article" date="2019" name="bioRxiv">
        <title>The Genome of the Zebra Mussel, Dreissena polymorpha: A Resource for Invasive Species Research.</title>
        <authorList>
            <person name="McCartney M.A."/>
            <person name="Auch B."/>
            <person name="Kono T."/>
            <person name="Mallez S."/>
            <person name="Zhang Y."/>
            <person name="Obille A."/>
            <person name="Becker A."/>
            <person name="Abrahante J.E."/>
            <person name="Garbe J."/>
            <person name="Badalamenti J.P."/>
            <person name="Herman A."/>
            <person name="Mangelson H."/>
            <person name="Liachko I."/>
            <person name="Sullivan S."/>
            <person name="Sone E.D."/>
            <person name="Koren S."/>
            <person name="Silverstein K.A.T."/>
            <person name="Beckman K.B."/>
            <person name="Gohl D.M."/>
        </authorList>
    </citation>
    <scope>NUCLEOTIDE SEQUENCE</scope>
    <source>
        <strain evidence="1">Duluth1</strain>
        <tissue evidence="1">Whole animal</tissue>
    </source>
</reference>
<organism evidence="1 2">
    <name type="scientific">Dreissena polymorpha</name>
    <name type="common">Zebra mussel</name>
    <name type="synonym">Mytilus polymorpha</name>
    <dbReference type="NCBI Taxonomy" id="45954"/>
    <lineage>
        <taxon>Eukaryota</taxon>
        <taxon>Metazoa</taxon>
        <taxon>Spiralia</taxon>
        <taxon>Lophotrochozoa</taxon>
        <taxon>Mollusca</taxon>
        <taxon>Bivalvia</taxon>
        <taxon>Autobranchia</taxon>
        <taxon>Heteroconchia</taxon>
        <taxon>Euheterodonta</taxon>
        <taxon>Imparidentia</taxon>
        <taxon>Neoheterodontei</taxon>
        <taxon>Myida</taxon>
        <taxon>Dreissenoidea</taxon>
        <taxon>Dreissenidae</taxon>
        <taxon>Dreissena</taxon>
    </lineage>
</organism>
<keyword evidence="2" id="KW-1185">Reference proteome</keyword>
<name>A0A9D4J8S4_DREPO</name>
<accession>A0A9D4J8S4</accession>
<dbReference type="EMBL" id="JAIWYP010000007">
    <property type="protein sequence ID" value="KAH3799683.1"/>
    <property type="molecule type" value="Genomic_DNA"/>
</dbReference>
<proteinExistence type="predicted"/>
<evidence type="ECO:0000313" key="2">
    <source>
        <dbReference type="Proteomes" id="UP000828390"/>
    </source>
</evidence>
<sequence>SRHSLWGNRRLRHDNKSALQLPCNRNQKLQMRHRLHTARNEVQSKPRLSLFYDH</sequence>
<comment type="caution">
    <text evidence="1">The sequence shown here is derived from an EMBL/GenBank/DDBJ whole genome shotgun (WGS) entry which is preliminary data.</text>
</comment>
<evidence type="ECO:0000313" key="1">
    <source>
        <dbReference type="EMBL" id="KAH3799683.1"/>
    </source>
</evidence>
<protein>
    <submittedName>
        <fullName evidence="1">Uncharacterized protein</fullName>
    </submittedName>
</protein>
<gene>
    <name evidence="1" type="ORF">DPMN_153295</name>
</gene>
<dbReference type="Proteomes" id="UP000828390">
    <property type="component" value="Unassembled WGS sequence"/>
</dbReference>
<dbReference type="AlphaFoldDB" id="A0A9D4J8S4"/>